<dbReference type="InterPro" id="IPR050457">
    <property type="entry name" value="ZnFinger_BTB_dom_contain"/>
</dbReference>
<dbReference type="FunFam" id="3.30.160.60:FF:000030">
    <property type="entry name" value="Zinc finger protein 628"/>
    <property type="match status" value="1"/>
</dbReference>
<dbReference type="PROSITE" id="PS50097">
    <property type="entry name" value="BTB"/>
    <property type="match status" value="1"/>
</dbReference>
<feature type="domain" description="BTB" evidence="12">
    <location>
        <begin position="33"/>
        <end position="70"/>
    </location>
</feature>
<dbReference type="GO" id="GO:0000981">
    <property type="term" value="F:DNA-binding transcription factor activity, RNA polymerase II-specific"/>
    <property type="evidence" value="ECO:0007669"/>
    <property type="project" value="TreeGrafter"/>
</dbReference>
<evidence type="ECO:0000313" key="15">
    <source>
        <dbReference type="Proteomes" id="UP000261500"/>
    </source>
</evidence>
<feature type="domain" description="C2H2-type" evidence="13">
    <location>
        <begin position="358"/>
        <end position="380"/>
    </location>
</feature>
<dbReference type="FunFam" id="3.30.160.60:FF:000100">
    <property type="entry name" value="Zinc finger 45-like"/>
    <property type="match status" value="1"/>
</dbReference>
<reference evidence="14" key="1">
    <citation type="submission" date="2025-08" db="UniProtKB">
        <authorList>
            <consortium name="Ensembl"/>
        </authorList>
    </citation>
    <scope>IDENTIFICATION</scope>
</reference>
<evidence type="ECO:0000256" key="9">
    <source>
        <dbReference type="ARBA" id="ARBA00023242"/>
    </source>
</evidence>
<evidence type="ECO:0000256" key="5">
    <source>
        <dbReference type="ARBA" id="ARBA00022833"/>
    </source>
</evidence>
<evidence type="ECO:0000259" key="13">
    <source>
        <dbReference type="PROSITE" id="PS50157"/>
    </source>
</evidence>
<dbReference type="InterPro" id="IPR036236">
    <property type="entry name" value="Znf_C2H2_sf"/>
</dbReference>
<evidence type="ECO:0000313" key="14">
    <source>
        <dbReference type="Ensembl" id="ENSPLAP00000004100.1"/>
    </source>
</evidence>
<sequence length="469" mass="52662">MSSSCDTLYFSLPAHGNSVLHKMNALREDHRFCDITLVLGSPNTSADQSVHFHGHRVVLAASSDFFRDQFLLHEDQAEMSVRLPSAVKGFSLSETGNLTRIDNCMQLMFGFPFCFFFAIQVPLAELVSYLSAASILQMSEVVEKCSQAVLQFLKPIMFSNKPASCSKETENQQPERSWLCSSFENRREKDVAQPSTSIQEVKTKEEGVAIGQAMDGVSQESKVDNEKTNVTTKDMKFVKPKLESTEDQKFELDTLKSEQGVKNPTAALKDEVYRDLISFRALEIRSAADHGKLVDISQKQHEQVGHEEKQDNSHKAQLEHGGVLIDSKISNLPEAHSTKPGEDVLLEASHSILVERPYLCRKCDKIFQHLENYMGHLKEHRQYSCLVCGEGFSQKSKLTRHIRVHPDVKPFRCPLCHETFIQKGSLQEHLNLHTGYKRSLNPTNKSHFTGLKGEKNGPTDVLEKAGGAS</sequence>
<keyword evidence="5" id="KW-0862">Zinc</keyword>
<keyword evidence="4 10" id="KW-0863">Zinc-finger</keyword>
<dbReference type="PANTHER" id="PTHR46105:SF5">
    <property type="entry name" value="ZINC FINGER AND BTB DOMAIN-CONTAINING PROTEIN 44 ISOFORM X1"/>
    <property type="match status" value="1"/>
</dbReference>
<dbReference type="SUPFAM" id="SSF54695">
    <property type="entry name" value="POZ domain"/>
    <property type="match status" value="1"/>
</dbReference>
<dbReference type="GO" id="GO:0005634">
    <property type="term" value="C:nucleus"/>
    <property type="evidence" value="ECO:0007669"/>
    <property type="project" value="UniProtKB-SubCell"/>
</dbReference>
<evidence type="ECO:0000259" key="12">
    <source>
        <dbReference type="PROSITE" id="PS50097"/>
    </source>
</evidence>
<feature type="region of interest" description="Disordered" evidence="11">
    <location>
        <begin position="443"/>
        <end position="469"/>
    </location>
</feature>
<dbReference type="AlphaFoldDB" id="A0A3B3TSC2"/>
<evidence type="ECO:0000256" key="7">
    <source>
        <dbReference type="ARBA" id="ARBA00023125"/>
    </source>
</evidence>
<comment type="subcellular location">
    <subcellularLocation>
        <location evidence="1">Nucleus</location>
    </subcellularLocation>
</comment>
<dbReference type="SUPFAM" id="SSF57667">
    <property type="entry name" value="beta-beta-alpha zinc fingers"/>
    <property type="match status" value="1"/>
</dbReference>
<dbReference type="InterPro" id="IPR011333">
    <property type="entry name" value="SKP1/BTB/POZ_sf"/>
</dbReference>
<dbReference type="GO" id="GO:0000978">
    <property type="term" value="F:RNA polymerase II cis-regulatory region sequence-specific DNA binding"/>
    <property type="evidence" value="ECO:0007669"/>
    <property type="project" value="TreeGrafter"/>
</dbReference>
<dbReference type="GeneTree" id="ENSGT00940000157920"/>
<keyword evidence="6" id="KW-0805">Transcription regulation</keyword>
<proteinExistence type="predicted"/>
<evidence type="ECO:0000256" key="10">
    <source>
        <dbReference type="PROSITE-ProRule" id="PRU00042"/>
    </source>
</evidence>
<keyword evidence="3" id="KW-0677">Repeat</keyword>
<dbReference type="STRING" id="48699.ENSPLAP00000004100"/>
<evidence type="ECO:0000256" key="6">
    <source>
        <dbReference type="ARBA" id="ARBA00023015"/>
    </source>
</evidence>
<keyword evidence="8" id="KW-0804">Transcription</keyword>
<evidence type="ECO:0000256" key="4">
    <source>
        <dbReference type="ARBA" id="ARBA00022771"/>
    </source>
</evidence>
<feature type="domain" description="C2H2-type" evidence="13">
    <location>
        <begin position="411"/>
        <end position="438"/>
    </location>
</feature>
<dbReference type="InterPro" id="IPR013087">
    <property type="entry name" value="Znf_C2H2_type"/>
</dbReference>
<evidence type="ECO:0000256" key="3">
    <source>
        <dbReference type="ARBA" id="ARBA00022737"/>
    </source>
</evidence>
<evidence type="ECO:0000256" key="11">
    <source>
        <dbReference type="SAM" id="MobiDB-lite"/>
    </source>
</evidence>
<dbReference type="PROSITE" id="PS00028">
    <property type="entry name" value="ZINC_FINGER_C2H2_1"/>
    <property type="match status" value="2"/>
</dbReference>
<dbReference type="Gene3D" id="3.30.160.60">
    <property type="entry name" value="Classic Zinc Finger"/>
    <property type="match status" value="2"/>
</dbReference>
<dbReference type="Pfam" id="PF00651">
    <property type="entry name" value="BTB"/>
    <property type="match status" value="1"/>
</dbReference>
<organism evidence="14 15">
    <name type="scientific">Poecilia latipinna</name>
    <name type="common">sailfin molly</name>
    <dbReference type="NCBI Taxonomy" id="48699"/>
    <lineage>
        <taxon>Eukaryota</taxon>
        <taxon>Metazoa</taxon>
        <taxon>Chordata</taxon>
        <taxon>Craniata</taxon>
        <taxon>Vertebrata</taxon>
        <taxon>Euteleostomi</taxon>
        <taxon>Actinopterygii</taxon>
        <taxon>Neopterygii</taxon>
        <taxon>Teleostei</taxon>
        <taxon>Neoteleostei</taxon>
        <taxon>Acanthomorphata</taxon>
        <taxon>Ovalentaria</taxon>
        <taxon>Atherinomorphae</taxon>
        <taxon>Cyprinodontiformes</taxon>
        <taxon>Poeciliidae</taxon>
        <taxon>Poeciliinae</taxon>
        <taxon>Poecilia</taxon>
    </lineage>
</organism>
<dbReference type="SMART" id="SM00355">
    <property type="entry name" value="ZnF_C2H2"/>
    <property type="match status" value="3"/>
</dbReference>
<dbReference type="InterPro" id="IPR000210">
    <property type="entry name" value="BTB/POZ_dom"/>
</dbReference>
<dbReference type="Pfam" id="PF00096">
    <property type="entry name" value="zf-C2H2"/>
    <property type="match status" value="2"/>
</dbReference>
<keyword evidence="7" id="KW-0238">DNA-binding</keyword>
<evidence type="ECO:0000256" key="2">
    <source>
        <dbReference type="ARBA" id="ARBA00022723"/>
    </source>
</evidence>
<feature type="compositionally biased region" description="Basic and acidic residues" evidence="11">
    <location>
        <begin position="452"/>
        <end position="463"/>
    </location>
</feature>
<keyword evidence="15" id="KW-1185">Reference proteome</keyword>
<feature type="domain" description="C2H2-type" evidence="13">
    <location>
        <begin position="383"/>
        <end position="410"/>
    </location>
</feature>
<evidence type="ECO:0000256" key="8">
    <source>
        <dbReference type="ARBA" id="ARBA00023163"/>
    </source>
</evidence>
<keyword evidence="9" id="KW-0539">Nucleus</keyword>
<dbReference type="PANTHER" id="PTHR46105">
    <property type="entry name" value="AGAP004733-PA"/>
    <property type="match status" value="1"/>
</dbReference>
<dbReference type="PROSITE" id="PS50157">
    <property type="entry name" value="ZINC_FINGER_C2H2_2"/>
    <property type="match status" value="3"/>
</dbReference>
<reference evidence="14" key="2">
    <citation type="submission" date="2025-09" db="UniProtKB">
        <authorList>
            <consortium name="Ensembl"/>
        </authorList>
    </citation>
    <scope>IDENTIFICATION</scope>
</reference>
<dbReference type="Gene3D" id="3.30.710.10">
    <property type="entry name" value="Potassium Channel Kv1.1, Chain A"/>
    <property type="match status" value="1"/>
</dbReference>
<dbReference type="GO" id="GO:0008270">
    <property type="term" value="F:zinc ion binding"/>
    <property type="evidence" value="ECO:0007669"/>
    <property type="project" value="UniProtKB-KW"/>
</dbReference>
<name>A0A3B3TSC2_9TELE</name>
<evidence type="ECO:0000256" key="1">
    <source>
        <dbReference type="ARBA" id="ARBA00004123"/>
    </source>
</evidence>
<accession>A0A3B3TSC2</accession>
<dbReference type="Proteomes" id="UP000261500">
    <property type="component" value="Unplaced"/>
</dbReference>
<dbReference type="SMART" id="SM00225">
    <property type="entry name" value="BTB"/>
    <property type="match status" value="1"/>
</dbReference>
<keyword evidence="2" id="KW-0479">Metal-binding</keyword>
<protein>
    <submittedName>
        <fullName evidence="14">Zinc finger and BTB domain-containing protein 26-like</fullName>
    </submittedName>
</protein>
<dbReference type="Ensembl" id="ENSPLAT00000010215.1">
    <property type="protein sequence ID" value="ENSPLAP00000004100.1"/>
    <property type="gene ID" value="ENSPLAG00000005721.1"/>
</dbReference>